<sequence>MSASRKFELACKISGRVSRTLLECRVFRYQAAMMKETTESRARGEAPVAGELSQGHAGPKGTSATRADERKARAAEKLKENLRRRKQQLRARRAGAADEAEGLPAAKSTKDDV</sequence>
<evidence type="ECO:0000313" key="3">
    <source>
        <dbReference type="Proteomes" id="UP000252582"/>
    </source>
</evidence>
<reference evidence="2 3" key="1">
    <citation type="submission" date="2018-07" db="EMBL/GenBank/DDBJ databases">
        <title>Genomic Encyclopedia of Type Strains, Phase IV (KMG-IV): sequencing the most valuable type-strain genomes for metagenomic binning, comparative biology and taxonomic classification.</title>
        <authorList>
            <person name="Goeker M."/>
        </authorList>
    </citation>
    <scope>NUCLEOTIDE SEQUENCE [LARGE SCALE GENOMIC DNA]</scope>
    <source>
        <strain evidence="2 3">DSM 25528</strain>
    </source>
</reference>
<protein>
    <submittedName>
        <fullName evidence="2">Uncharacterized protein</fullName>
    </submittedName>
</protein>
<proteinExistence type="predicted"/>
<name>A0A6I7HR90_9HYPH</name>
<feature type="compositionally biased region" description="Basic residues" evidence="1">
    <location>
        <begin position="82"/>
        <end position="93"/>
    </location>
</feature>
<feature type="compositionally biased region" description="Basic and acidic residues" evidence="1">
    <location>
        <begin position="66"/>
        <end position="81"/>
    </location>
</feature>
<evidence type="ECO:0000313" key="2">
    <source>
        <dbReference type="EMBL" id="RCW27213.1"/>
    </source>
</evidence>
<comment type="caution">
    <text evidence="2">The sequence shown here is derived from an EMBL/GenBank/DDBJ whole genome shotgun (WGS) entry which is preliminary data.</text>
</comment>
<evidence type="ECO:0000256" key="1">
    <source>
        <dbReference type="SAM" id="MobiDB-lite"/>
    </source>
</evidence>
<gene>
    <name evidence="2" type="ORF">DFR48_103174</name>
</gene>
<feature type="region of interest" description="Disordered" evidence="1">
    <location>
        <begin position="36"/>
        <end position="113"/>
    </location>
</feature>
<keyword evidence="3" id="KW-1185">Reference proteome</keyword>
<dbReference type="AlphaFoldDB" id="A0A6I7HR90"/>
<accession>A0A6I7HR90</accession>
<dbReference type="Proteomes" id="UP000252582">
    <property type="component" value="Unassembled WGS sequence"/>
</dbReference>
<dbReference type="EMBL" id="QPIX01000003">
    <property type="protein sequence ID" value="RCW27213.1"/>
    <property type="molecule type" value="Genomic_DNA"/>
</dbReference>
<organism evidence="2 3">
    <name type="scientific">Ciceribacter lividus</name>
    <dbReference type="NCBI Taxonomy" id="1197950"/>
    <lineage>
        <taxon>Bacteria</taxon>
        <taxon>Pseudomonadati</taxon>
        <taxon>Pseudomonadota</taxon>
        <taxon>Alphaproteobacteria</taxon>
        <taxon>Hyphomicrobiales</taxon>
        <taxon>Rhizobiaceae</taxon>
        <taxon>Ciceribacter</taxon>
    </lineage>
</organism>